<gene>
    <name evidence="1" type="ORF">SAMN04488128_1011227</name>
</gene>
<sequence length="478" mass="53507">MYKYILGILSVIVLAGCYKDKGNYTYTELNAVTISGIDSSYSLLQGARLQIKPVLAFTKDASGDTSKYRYEWLAIAKVGNTPVGDRYDLATTRDLDISVTLPPSKDYAVHYRVTDKATGVMFKYVFNLTVSIVISKGLLVLSDVNGKARLDMLSEYPKKYTMYTDVLRMLGSTVPRNGASVDVTVVSTGYYLSTTAGTHKINTNTFGWSPTNSISYEFQSKMPENMIAQRLMNTFGGVLCYADSNLYVYSQAYQVRYNLPVNYLAETKAYFKISRHIAYNNRYMIPIILYDETNHRFVRYTAPNSECSLMPEGTLFNYQDPSKELLYMTWNTYSNGMMFALLQDRTTKKVMLARVNASADVLRQNSYDEMAATDIDKATLFAVDPVNGYVFYAVGGKLYEYDVSLKTAKLMLDRPGSEITLLNNASDGLVVGFYQLAGPAETGGSWEKYTVPSVNGPLELKESYQGFGKIVSWTTKSS</sequence>
<dbReference type="Pfam" id="PF16407">
    <property type="entry name" value="PKD_2"/>
    <property type="match status" value="1"/>
</dbReference>
<dbReference type="EMBL" id="FUWZ01000001">
    <property type="protein sequence ID" value="SJZ69279.1"/>
    <property type="molecule type" value="Genomic_DNA"/>
</dbReference>
<dbReference type="PROSITE" id="PS51257">
    <property type="entry name" value="PROKAR_LIPOPROTEIN"/>
    <property type="match status" value="1"/>
</dbReference>
<protein>
    <submittedName>
        <fullName evidence="1">PKD-like family protein</fullName>
    </submittedName>
</protein>
<accession>A0A1T4MQE9</accession>
<dbReference type="STRING" id="634771.SAMN04488128_1011227"/>
<dbReference type="InterPro" id="IPR032183">
    <property type="entry name" value="PKD-like"/>
</dbReference>
<evidence type="ECO:0000313" key="2">
    <source>
        <dbReference type="Proteomes" id="UP000190367"/>
    </source>
</evidence>
<proteinExistence type="predicted"/>
<reference evidence="2" key="1">
    <citation type="submission" date="2017-02" db="EMBL/GenBank/DDBJ databases">
        <authorList>
            <person name="Varghese N."/>
            <person name="Submissions S."/>
        </authorList>
    </citation>
    <scope>NUCLEOTIDE SEQUENCE [LARGE SCALE GENOMIC DNA]</scope>
    <source>
        <strain evidence="2">DSM 22224</strain>
    </source>
</reference>
<name>A0A1T4MQE9_9BACT</name>
<dbReference type="OrthoDB" id="1095195at2"/>
<dbReference type="RefSeq" id="WP_078667840.1">
    <property type="nucleotide sequence ID" value="NZ_FUWZ01000001.1"/>
</dbReference>
<organism evidence="1 2">
    <name type="scientific">Chitinophaga eiseniae</name>
    <dbReference type="NCBI Taxonomy" id="634771"/>
    <lineage>
        <taxon>Bacteria</taxon>
        <taxon>Pseudomonadati</taxon>
        <taxon>Bacteroidota</taxon>
        <taxon>Chitinophagia</taxon>
        <taxon>Chitinophagales</taxon>
        <taxon>Chitinophagaceae</taxon>
        <taxon>Chitinophaga</taxon>
    </lineage>
</organism>
<evidence type="ECO:0000313" key="1">
    <source>
        <dbReference type="EMBL" id="SJZ69279.1"/>
    </source>
</evidence>
<dbReference type="Proteomes" id="UP000190367">
    <property type="component" value="Unassembled WGS sequence"/>
</dbReference>
<dbReference type="AlphaFoldDB" id="A0A1T4MQE9"/>
<keyword evidence="2" id="KW-1185">Reference proteome</keyword>